<evidence type="ECO:0000313" key="2">
    <source>
        <dbReference type="Proteomes" id="UP000549617"/>
    </source>
</evidence>
<reference evidence="1 2" key="1">
    <citation type="submission" date="2020-08" db="EMBL/GenBank/DDBJ databases">
        <title>Genomic Encyclopedia of Type Strains, Phase IV (KMG-IV): sequencing the most valuable type-strain genomes for metagenomic binning, comparative biology and taxonomic classification.</title>
        <authorList>
            <person name="Goeker M."/>
        </authorList>
    </citation>
    <scope>NUCLEOTIDE SEQUENCE [LARGE SCALE GENOMIC DNA]</scope>
    <source>
        <strain evidence="1 2">DSM 25079</strain>
    </source>
</reference>
<dbReference type="PANTHER" id="PTHR37953:SF1">
    <property type="entry name" value="UPF0127 PROTEIN MJ1496"/>
    <property type="match status" value="1"/>
</dbReference>
<accession>A0A7W9AH59</accession>
<dbReference type="InterPro" id="IPR038695">
    <property type="entry name" value="Saro_0823-like_sf"/>
</dbReference>
<dbReference type="InterPro" id="IPR003795">
    <property type="entry name" value="DUF192"/>
</dbReference>
<proteinExistence type="predicted"/>
<gene>
    <name evidence="1" type="ORF">FHS49_001620</name>
</gene>
<dbReference type="PANTHER" id="PTHR37953">
    <property type="entry name" value="UPF0127 PROTEIN MJ1496"/>
    <property type="match status" value="1"/>
</dbReference>
<sequence length="156" mass="16456">MTIAAALLACATITGCSGKASGDAALAVDDKTLLSVTILTAQGERTFRVEVARTTEAQAQGLMYRTELPEDGGMLFPSETPEPRTFWMKNTVIPLDIIFIRADGRIARIAEETVPQSLEPVPSLEPVTAVLEIAGGKSAALGIAAGDRVVWKDAAE</sequence>
<keyword evidence="2" id="KW-1185">Reference proteome</keyword>
<dbReference type="Proteomes" id="UP000549617">
    <property type="component" value="Unassembled WGS sequence"/>
</dbReference>
<name>A0A7W9AH59_9SPHN</name>
<dbReference type="AlphaFoldDB" id="A0A7W9AH59"/>
<dbReference type="Gene3D" id="2.60.120.1140">
    <property type="entry name" value="Protein of unknown function DUF192"/>
    <property type="match status" value="1"/>
</dbReference>
<comment type="caution">
    <text evidence="1">The sequence shown here is derived from an EMBL/GenBank/DDBJ whole genome shotgun (WGS) entry which is preliminary data.</text>
</comment>
<dbReference type="EMBL" id="JACIJC010000002">
    <property type="protein sequence ID" value="MBB5685612.1"/>
    <property type="molecule type" value="Genomic_DNA"/>
</dbReference>
<dbReference type="RefSeq" id="WP_184017072.1">
    <property type="nucleotide sequence ID" value="NZ_JACIJC010000002.1"/>
</dbReference>
<evidence type="ECO:0000313" key="1">
    <source>
        <dbReference type="EMBL" id="MBB5685612.1"/>
    </source>
</evidence>
<protein>
    <recommendedName>
        <fullName evidence="3">DUF192 domain-containing protein</fullName>
    </recommendedName>
</protein>
<evidence type="ECO:0008006" key="3">
    <source>
        <dbReference type="Google" id="ProtNLM"/>
    </source>
</evidence>
<organism evidence="1 2">
    <name type="scientific">Sphingobium boeckii</name>
    <dbReference type="NCBI Taxonomy" id="1082345"/>
    <lineage>
        <taxon>Bacteria</taxon>
        <taxon>Pseudomonadati</taxon>
        <taxon>Pseudomonadota</taxon>
        <taxon>Alphaproteobacteria</taxon>
        <taxon>Sphingomonadales</taxon>
        <taxon>Sphingomonadaceae</taxon>
        <taxon>Sphingobium</taxon>
    </lineage>
</organism>
<dbReference type="Pfam" id="PF02643">
    <property type="entry name" value="DUF192"/>
    <property type="match status" value="1"/>
</dbReference>